<dbReference type="RefSeq" id="WP_191194053.1">
    <property type="nucleotide sequence ID" value="NZ_JACXYZ010000001.1"/>
</dbReference>
<dbReference type="Proteomes" id="UP000618818">
    <property type="component" value="Unassembled WGS sequence"/>
</dbReference>
<dbReference type="Pfam" id="PF01968">
    <property type="entry name" value="Hydantoinase_A"/>
    <property type="match status" value="1"/>
</dbReference>
<evidence type="ECO:0000313" key="5">
    <source>
        <dbReference type="Proteomes" id="UP000618818"/>
    </source>
</evidence>
<proteinExistence type="predicted"/>
<keyword evidence="5" id="KW-1185">Reference proteome</keyword>
<dbReference type="InterPro" id="IPR008040">
    <property type="entry name" value="Hydant_A_N"/>
</dbReference>
<dbReference type="InterPro" id="IPR045079">
    <property type="entry name" value="Oxoprolinase-like"/>
</dbReference>
<reference evidence="4 5" key="1">
    <citation type="submission" date="2020-09" db="EMBL/GenBank/DDBJ databases">
        <title>novel species in genus Nocardioides.</title>
        <authorList>
            <person name="Zhang G."/>
        </authorList>
    </citation>
    <scope>NUCLEOTIDE SEQUENCE [LARGE SCALE GENOMIC DNA]</scope>
    <source>
        <strain evidence="4 5">KCTC 39551</strain>
    </source>
</reference>
<feature type="domain" description="Hydantoinase/oxoprolinase N-terminal" evidence="2">
    <location>
        <begin position="3"/>
        <end position="177"/>
    </location>
</feature>
<protein>
    <submittedName>
        <fullName evidence="4">Hydantoinase/oxoprolinase family protein</fullName>
    </submittedName>
</protein>
<dbReference type="InterPro" id="IPR002821">
    <property type="entry name" value="Hydantoinase_A"/>
</dbReference>
<gene>
    <name evidence="4" type="ORF">IEZ26_06505</name>
</gene>
<feature type="domain" description="Hydantoinase A/oxoprolinase" evidence="1">
    <location>
        <begin position="198"/>
        <end position="486"/>
    </location>
</feature>
<dbReference type="Pfam" id="PF05378">
    <property type="entry name" value="Hydant_A_N"/>
    <property type="match status" value="1"/>
</dbReference>
<dbReference type="PANTHER" id="PTHR11365">
    <property type="entry name" value="5-OXOPROLINASE RELATED"/>
    <property type="match status" value="1"/>
</dbReference>
<sequence>MKRIGIDVGGTFTDVVVLDEETGLTRAFKAPTNYDQPADGIMEAFDAAGVSGVDVSHVKLGTTLTLNAILTRRGAPTGLLTTAGFRDVLEIRRTHRDRLFDLNETVPPALVPRRWRKEVTERVDASGHVVTPLDEEGVRAAWRELRDEGVTSVAIAYLFSFRNAAHEQRTLEIIEDEGGAEFVFLSSDVLPVLREYERTSTTVTAAYVAPVVRNFVQELADRLRERGVDPSRLSVMTNSGGSLAAAAAVGSPIPTLLSGPAGGVSGARWLASQVGTEDVLTLDMGGTSCDVSGIQGGVPDERLDLVVGGLDIAYPTFDLNTIGAGGGSIAWIDTGGALRVGPASAGSTPGPACYGRGGTDPTVTDANLVLGRYSPTYLLGGSLSLDVEAAREAIGRVIAEPLGISVERAAAGILRLVNASMVNAVRTISVERGRDPRGYALVPFGGGGPVHALDIAGELGMSSVIVPPFPGCTSAFGATLAQPRRDALRSVSKPIGDLDPAEVDSVIRSLLDDVTSLLGEEGFAKDSITYEVWANLHYRGQAHELSVQHDGVRVSAESLGLLAKSFSEMHARQYGHSFTDVPVELVTVRVTGFGQQHNPTVSWNWPPTSSDSLEATRKVYFESLDDFVDATIHDRSALDVGTDVRGPAVIHQEDATTVVPPQWRAVRDASGNLIVTKEGATS</sequence>
<name>A0ABR8N7Y8_9ACTN</name>
<dbReference type="InterPro" id="IPR049517">
    <property type="entry name" value="ACX-like_C"/>
</dbReference>
<evidence type="ECO:0000259" key="1">
    <source>
        <dbReference type="Pfam" id="PF01968"/>
    </source>
</evidence>
<dbReference type="EMBL" id="JACXYZ010000001">
    <property type="protein sequence ID" value="MBD3924266.1"/>
    <property type="molecule type" value="Genomic_DNA"/>
</dbReference>
<evidence type="ECO:0000313" key="4">
    <source>
        <dbReference type="EMBL" id="MBD3924266.1"/>
    </source>
</evidence>
<evidence type="ECO:0000259" key="2">
    <source>
        <dbReference type="Pfam" id="PF05378"/>
    </source>
</evidence>
<accession>A0ABR8N7Y8</accession>
<comment type="caution">
    <text evidence="4">The sequence shown here is derived from an EMBL/GenBank/DDBJ whole genome shotgun (WGS) entry which is preliminary data.</text>
</comment>
<evidence type="ECO:0000259" key="3">
    <source>
        <dbReference type="Pfam" id="PF19278"/>
    </source>
</evidence>
<organism evidence="4 5">
    <name type="scientific">Nocardioides cavernae</name>
    <dbReference type="NCBI Taxonomy" id="1921566"/>
    <lineage>
        <taxon>Bacteria</taxon>
        <taxon>Bacillati</taxon>
        <taxon>Actinomycetota</taxon>
        <taxon>Actinomycetes</taxon>
        <taxon>Propionibacteriales</taxon>
        <taxon>Nocardioidaceae</taxon>
        <taxon>Nocardioides</taxon>
    </lineage>
</organism>
<feature type="domain" description="Acetophenone carboxylase-like C-terminal" evidence="3">
    <location>
        <begin position="502"/>
        <end position="668"/>
    </location>
</feature>
<dbReference type="InterPro" id="IPR043129">
    <property type="entry name" value="ATPase_NBD"/>
</dbReference>
<dbReference type="SUPFAM" id="SSF53067">
    <property type="entry name" value="Actin-like ATPase domain"/>
    <property type="match status" value="1"/>
</dbReference>
<dbReference type="PANTHER" id="PTHR11365:SF23">
    <property type="entry name" value="HYPOTHETICAL 5-OXOPROLINASE (EUROFUNG)-RELATED"/>
    <property type="match status" value="1"/>
</dbReference>
<dbReference type="Pfam" id="PF19278">
    <property type="entry name" value="Hydant_A_C"/>
    <property type="match status" value="1"/>
</dbReference>